<dbReference type="InterPro" id="IPR027417">
    <property type="entry name" value="P-loop_NTPase"/>
</dbReference>
<dbReference type="SUPFAM" id="SSF52540">
    <property type="entry name" value="P-loop containing nucleoside triphosphate hydrolases"/>
    <property type="match status" value="1"/>
</dbReference>
<dbReference type="AlphaFoldDB" id="A0AA39WDL7"/>
<dbReference type="InterPro" id="IPR007111">
    <property type="entry name" value="NACHT_NTPase"/>
</dbReference>
<keyword evidence="1" id="KW-0677">Repeat</keyword>
<evidence type="ECO:0000313" key="4">
    <source>
        <dbReference type="Proteomes" id="UP001175000"/>
    </source>
</evidence>
<accession>A0AA39WDL7</accession>
<evidence type="ECO:0000313" key="3">
    <source>
        <dbReference type="EMBL" id="KAK0613441.1"/>
    </source>
</evidence>
<dbReference type="PANTHER" id="PTHR10039:SF16">
    <property type="entry name" value="GPI INOSITOL-DEACYLASE"/>
    <property type="match status" value="1"/>
</dbReference>
<dbReference type="Gene3D" id="3.40.50.300">
    <property type="entry name" value="P-loop containing nucleotide triphosphate hydrolases"/>
    <property type="match status" value="1"/>
</dbReference>
<name>A0AA39WDL7_9PEZI</name>
<protein>
    <recommendedName>
        <fullName evidence="2">NACHT domain-containing protein</fullName>
    </recommendedName>
</protein>
<organism evidence="3 4">
    <name type="scientific">Immersiella caudata</name>
    <dbReference type="NCBI Taxonomy" id="314043"/>
    <lineage>
        <taxon>Eukaryota</taxon>
        <taxon>Fungi</taxon>
        <taxon>Dikarya</taxon>
        <taxon>Ascomycota</taxon>
        <taxon>Pezizomycotina</taxon>
        <taxon>Sordariomycetes</taxon>
        <taxon>Sordariomycetidae</taxon>
        <taxon>Sordariales</taxon>
        <taxon>Lasiosphaeriaceae</taxon>
        <taxon>Immersiella</taxon>
    </lineage>
</organism>
<dbReference type="Pfam" id="PF24883">
    <property type="entry name" value="NPHP3_N"/>
    <property type="match status" value="1"/>
</dbReference>
<dbReference type="InterPro" id="IPR056884">
    <property type="entry name" value="NPHP3-like_N"/>
</dbReference>
<evidence type="ECO:0000259" key="2">
    <source>
        <dbReference type="PROSITE" id="PS50837"/>
    </source>
</evidence>
<gene>
    <name evidence="3" type="ORF">B0T14DRAFT_279286</name>
</gene>
<sequence>MLKLLAWPLKQSRARELLARIVQHKTTINTTFSAEIWQDLQGIKQDVPHVQEALTDSQRHAMLEWLQHDDPSPIHNMSIGLVEEGTCDWVTETPEWSEWVNLDSQCLWIHGIPGSGKTVLAAHLIEELRQVCDQPRKDHWVSVYYYYHHLRNKDESLSFLSWIVSQLCRTAGKVPNHLRRIYQRGGQPKQVEILSCLEQSLVWFDQVFVTIDALDESRPTTPLLALLRTLATDIRFRKVRLLATSRKYADIQQTMVGIALPLSMAHPSVERDLAVSVRRMIESAPRFGGWPLNFREEVISKLSKESEGMFRLAICRLDVLKHAASVEEAVNVLYHLPHSLEDTYNRILTSIAKEDWPLVRHVLQMLCFHYWLYDHWHQARLPHTLILDTYAARSGRSNCFYTLETLQDICGCLVAFPTPWKGKAF</sequence>
<proteinExistence type="predicted"/>
<dbReference type="PROSITE" id="PS50837">
    <property type="entry name" value="NACHT"/>
    <property type="match status" value="1"/>
</dbReference>
<keyword evidence="4" id="KW-1185">Reference proteome</keyword>
<reference evidence="3" key="1">
    <citation type="submission" date="2023-06" db="EMBL/GenBank/DDBJ databases">
        <title>Genome-scale phylogeny and comparative genomics of the fungal order Sordariales.</title>
        <authorList>
            <consortium name="Lawrence Berkeley National Laboratory"/>
            <person name="Hensen N."/>
            <person name="Bonometti L."/>
            <person name="Westerberg I."/>
            <person name="Brannstrom I.O."/>
            <person name="Guillou S."/>
            <person name="Cros-Aarteil S."/>
            <person name="Calhoun S."/>
            <person name="Haridas S."/>
            <person name="Kuo A."/>
            <person name="Mondo S."/>
            <person name="Pangilinan J."/>
            <person name="Riley R."/>
            <person name="Labutti K."/>
            <person name="Andreopoulos B."/>
            <person name="Lipzen A."/>
            <person name="Chen C."/>
            <person name="Yanf M."/>
            <person name="Daum C."/>
            <person name="Ng V."/>
            <person name="Clum A."/>
            <person name="Steindorff A."/>
            <person name="Ohm R."/>
            <person name="Martin F."/>
            <person name="Silar P."/>
            <person name="Natvig D."/>
            <person name="Lalanne C."/>
            <person name="Gautier V."/>
            <person name="Ament-Velasquez S.L."/>
            <person name="Kruys A."/>
            <person name="Hutchinson M.I."/>
            <person name="Powell A.J."/>
            <person name="Barry K."/>
            <person name="Miller A.N."/>
            <person name="Grigoriev I.V."/>
            <person name="Debuchy R."/>
            <person name="Gladieux P."/>
            <person name="Thoren M.H."/>
            <person name="Johannesson H."/>
        </authorList>
    </citation>
    <scope>NUCLEOTIDE SEQUENCE</scope>
    <source>
        <strain evidence="3">CBS 606.72</strain>
    </source>
</reference>
<dbReference type="Proteomes" id="UP001175000">
    <property type="component" value="Unassembled WGS sequence"/>
</dbReference>
<evidence type="ECO:0000256" key="1">
    <source>
        <dbReference type="ARBA" id="ARBA00022737"/>
    </source>
</evidence>
<feature type="domain" description="NACHT" evidence="2">
    <location>
        <begin position="105"/>
        <end position="246"/>
    </location>
</feature>
<dbReference type="PANTHER" id="PTHR10039">
    <property type="entry name" value="AMELOGENIN"/>
    <property type="match status" value="1"/>
</dbReference>
<dbReference type="EMBL" id="JAULSU010000006">
    <property type="protein sequence ID" value="KAK0613441.1"/>
    <property type="molecule type" value="Genomic_DNA"/>
</dbReference>
<comment type="caution">
    <text evidence="3">The sequence shown here is derived from an EMBL/GenBank/DDBJ whole genome shotgun (WGS) entry which is preliminary data.</text>
</comment>